<comment type="function">
    <text evidence="1">tRNA methylase which 2'-O-methylates cytidine(4) in tRNA(Pro) and tRNA(Gly)(GCC), and adenosine(4) in tRNA(His).</text>
</comment>
<evidence type="ECO:0000256" key="1">
    <source>
        <dbReference type="RuleBase" id="RU367103"/>
    </source>
</evidence>
<keyword evidence="1" id="KW-0863">Zinc-finger</keyword>
<comment type="catalytic activity">
    <reaction evidence="1">
        <text>cytidine(4) in tRNA(Gly)(GCC) + S-adenosyl-L-methionine = 2'-O-methylcytidine(4) in tRNA(Gly)(GCC) + S-adenosyl-L-homocysteine + H(+)</text>
        <dbReference type="Rhea" id="RHEA:43192"/>
        <dbReference type="Rhea" id="RHEA-COMP:10399"/>
        <dbReference type="Rhea" id="RHEA-COMP:10400"/>
        <dbReference type="ChEBI" id="CHEBI:15378"/>
        <dbReference type="ChEBI" id="CHEBI:57856"/>
        <dbReference type="ChEBI" id="CHEBI:59789"/>
        <dbReference type="ChEBI" id="CHEBI:74495"/>
        <dbReference type="ChEBI" id="CHEBI:82748"/>
        <dbReference type="EC" id="2.1.1.225"/>
    </reaction>
</comment>
<dbReference type="PANTHER" id="PTHR12998">
    <property type="entry name" value="TRNA:M(4)X MODIFICATION ENZYME TRM13 HOMOLOG"/>
    <property type="match status" value="1"/>
</dbReference>
<dbReference type="GO" id="GO:0030488">
    <property type="term" value="P:tRNA methylation"/>
    <property type="evidence" value="ECO:0007669"/>
    <property type="project" value="InterPro"/>
</dbReference>
<organism evidence="3">
    <name type="scientific">Cladocopium goreaui</name>
    <dbReference type="NCBI Taxonomy" id="2562237"/>
    <lineage>
        <taxon>Eukaryota</taxon>
        <taxon>Sar</taxon>
        <taxon>Alveolata</taxon>
        <taxon>Dinophyceae</taxon>
        <taxon>Suessiales</taxon>
        <taxon>Symbiodiniaceae</taxon>
        <taxon>Cladocopium</taxon>
    </lineage>
</organism>
<evidence type="ECO:0000313" key="5">
    <source>
        <dbReference type="Proteomes" id="UP001152797"/>
    </source>
</evidence>
<keyword evidence="1" id="KW-0479">Metal-binding</keyword>
<comment type="catalytic activity">
    <reaction evidence="1">
        <text>adenosine(4) in tRNA(His) + S-adenosyl-L-methionine = 2'-O-methyladenosine(4) in tRNA(His) + S-adenosyl-L-homocysteine + H(+)</text>
        <dbReference type="Rhea" id="RHEA:43196"/>
        <dbReference type="Rhea" id="RHEA-COMP:10401"/>
        <dbReference type="Rhea" id="RHEA-COMP:10402"/>
        <dbReference type="ChEBI" id="CHEBI:15378"/>
        <dbReference type="ChEBI" id="CHEBI:57856"/>
        <dbReference type="ChEBI" id="CHEBI:59789"/>
        <dbReference type="ChEBI" id="CHEBI:74411"/>
        <dbReference type="ChEBI" id="CHEBI:74477"/>
        <dbReference type="EC" id="2.1.1.225"/>
    </reaction>
</comment>
<sequence>MSKERRDELIQAVLPWLKQCEVRPVHCSRYEPNEAVSTALNTVISRSTRATFQEAKALKHRNQIESMASLCLQNFTGDLVVELGAGQGILGQTISLASKCPLVAIDRRGNTDAFDTHLDDTGLTTETHRIQAEIANFTEDSCQNEALSLAMKLGEKLDLLCLAPCCHVTMKWDQLCADTKKWLAEAGFPGGMQEFDLLIDALRLARGGPNACIRWHLRDAMHDDVELGHKVRCILDEARLARLESHGFRVAAVEYCSKDISPDNVLLLAVPPTSSFNISSSSLGSNTWKFHLLVEVDPAASSSLIERLAAYFLALKASEEWPLLSVTMDSPIGGCAKNTLFCTTEDLERLHQLMRQLAKDVILQRVVTRFLPLSERVEHDMTKLTTAVFDRMASASAEPHCKASTLRILAKPRNLERTICELLPQELLSPTHFSHVLTVADACDAFYFSISPRQRLDPAAWSEACKVQDERALLRFQEVLSRWPRRFKGKTAAALWTDLVRPKTESFLQQCCDLPVATITSQCTSGWVGAADPVDVKLNPLRGNWFRSNGAQGVHQTLAVDLLLVDIGSTEKEAVVALRHFIEKSSGSTALAADGTAILRLRCGRRPNAVKKWLRETVKHIEDLGFCRVELLHLLVDRENERTAVFDWTGAPLPQYRFDGYNVQKEDCLCPHTAN</sequence>
<name>A0A9P1CRB0_9DINO</name>
<feature type="domain" description="Methyltransferase TRM13" evidence="2">
    <location>
        <begin position="225"/>
        <end position="269"/>
    </location>
</feature>
<dbReference type="InterPro" id="IPR007871">
    <property type="entry name" value="Methyltransferase_TRM13"/>
</dbReference>
<comment type="catalytic activity">
    <reaction evidence="1">
        <text>cytidine(4) in tRNA(Pro) + S-adenosyl-L-methionine = 2'-O-methylcytidine(4) in tRNA(Pro) + S-adenosyl-L-homocysteine + H(+)</text>
        <dbReference type="Rhea" id="RHEA:32767"/>
        <dbReference type="Rhea" id="RHEA-COMP:10397"/>
        <dbReference type="Rhea" id="RHEA-COMP:10398"/>
        <dbReference type="ChEBI" id="CHEBI:15378"/>
        <dbReference type="ChEBI" id="CHEBI:57856"/>
        <dbReference type="ChEBI" id="CHEBI:59789"/>
        <dbReference type="ChEBI" id="CHEBI:74495"/>
        <dbReference type="ChEBI" id="CHEBI:82748"/>
        <dbReference type="EC" id="2.1.1.225"/>
    </reaction>
</comment>
<evidence type="ECO:0000259" key="2">
    <source>
        <dbReference type="Pfam" id="PF05206"/>
    </source>
</evidence>
<keyword evidence="1" id="KW-0819">tRNA processing</keyword>
<evidence type="ECO:0000313" key="4">
    <source>
        <dbReference type="EMBL" id="CAL4783582.1"/>
    </source>
</evidence>
<keyword evidence="1" id="KW-0489">Methyltransferase</keyword>
<dbReference type="EMBL" id="CAMXCT010002185">
    <property type="protein sequence ID" value="CAI3996270.1"/>
    <property type="molecule type" value="Genomic_DNA"/>
</dbReference>
<dbReference type="Pfam" id="PF05206">
    <property type="entry name" value="TRM13"/>
    <property type="match status" value="1"/>
</dbReference>
<keyword evidence="1" id="KW-0808">Transferase</keyword>
<dbReference type="EMBL" id="CAMXCT020002185">
    <property type="protein sequence ID" value="CAL1149645.1"/>
    <property type="molecule type" value="Genomic_DNA"/>
</dbReference>
<protein>
    <recommendedName>
        <fullName evidence="1">tRNA:m(4)X modification enzyme TRM13</fullName>
        <ecNumber evidence="1">2.1.1.225</ecNumber>
    </recommendedName>
</protein>
<keyword evidence="5" id="KW-1185">Reference proteome</keyword>
<dbReference type="Proteomes" id="UP001152797">
    <property type="component" value="Unassembled WGS sequence"/>
</dbReference>
<dbReference type="InterPro" id="IPR039044">
    <property type="entry name" value="Trm13"/>
</dbReference>
<evidence type="ECO:0000313" key="3">
    <source>
        <dbReference type="EMBL" id="CAI3996270.1"/>
    </source>
</evidence>
<reference evidence="3" key="1">
    <citation type="submission" date="2022-10" db="EMBL/GenBank/DDBJ databases">
        <authorList>
            <person name="Chen Y."/>
            <person name="Dougan E. K."/>
            <person name="Chan C."/>
            <person name="Rhodes N."/>
            <person name="Thang M."/>
        </authorList>
    </citation>
    <scope>NUCLEOTIDE SEQUENCE</scope>
</reference>
<dbReference type="GO" id="GO:0106050">
    <property type="term" value="F:tRNA 2'-O-methyltransferase activity"/>
    <property type="evidence" value="ECO:0007669"/>
    <property type="project" value="UniProtKB-UniRule"/>
</dbReference>
<dbReference type="EMBL" id="CAMXCT030002185">
    <property type="protein sequence ID" value="CAL4783582.1"/>
    <property type="molecule type" value="Genomic_DNA"/>
</dbReference>
<keyword evidence="1" id="KW-0949">S-adenosyl-L-methionine</keyword>
<accession>A0A9P1CRB0</accession>
<comment type="caution">
    <text evidence="3">The sequence shown here is derived from an EMBL/GenBank/DDBJ whole genome shotgun (WGS) entry which is preliminary data.</text>
</comment>
<gene>
    <name evidence="3" type="ORF">C1SCF055_LOCUS22764</name>
</gene>
<reference evidence="4 5" key="2">
    <citation type="submission" date="2024-05" db="EMBL/GenBank/DDBJ databases">
        <authorList>
            <person name="Chen Y."/>
            <person name="Shah S."/>
            <person name="Dougan E. K."/>
            <person name="Thang M."/>
            <person name="Chan C."/>
        </authorList>
    </citation>
    <scope>NUCLEOTIDE SEQUENCE [LARGE SCALE GENOMIC DNA]</scope>
</reference>
<dbReference type="PANTHER" id="PTHR12998:SF0">
    <property type="entry name" value="TRNA:M(4)X MODIFICATION ENZYME TRM13 HOMOLOG"/>
    <property type="match status" value="1"/>
</dbReference>
<dbReference type="EC" id="2.1.1.225" evidence="1"/>
<proteinExistence type="inferred from homology"/>
<keyword evidence="1" id="KW-0862">Zinc</keyword>
<dbReference type="AlphaFoldDB" id="A0A9P1CRB0"/>
<dbReference type="GO" id="GO:0008270">
    <property type="term" value="F:zinc ion binding"/>
    <property type="evidence" value="ECO:0007669"/>
    <property type="project" value="UniProtKB-KW"/>
</dbReference>
<comment type="similarity">
    <text evidence="1">Belongs to the methyltransferase TRM13 family.</text>
</comment>
<dbReference type="OrthoDB" id="258806at2759"/>